<accession>A0A151GJH0</accession>
<protein>
    <recommendedName>
        <fullName evidence="4">Infection structure specific protein</fullName>
    </recommendedName>
</protein>
<evidence type="ECO:0000313" key="2">
    <source>
        <dbReference type="EMBL" id="KYK57250.1"/>
    </source>
</evidence>
<organism evidence="2 3">
    <name type="scientific">Drechmeria coniospora</name>
    <name type="common">Nematophagous fungus</name>
    <name type="synonym">Meria coniospora</name>
    <dbReference type="NCBI Taxonomy" id="98403"/>
    <lineage>
        <taxon>Eukaryota</taxon>
        <taxon>Fungi</taxon>
        <taxon>Dikarya</taxon>
        <taxon>Ascomycota</taxon>
        <taxon>Pezizomycotina</taxon>
        <taxon>Sordariomycetes</taxon>
        <taxon>Hypocreomycetidae</taxon>
        <taxon>Hypocreales</taxon>
        <taxon>Ophiocordycipitaceae</taxon>
        <taxon>Drechmeria</taxon>
    </lineage>
</organism>
<proteinExistence type="predicted"/>
<keyword evidence="1" id="KW-0732">Signal</keyword>
<evidence type="ECO:0000313" key="3">
    <source>
        <dbReference type="Proteomes" id="UP000076580"/>
    </source>
</evidence>
<name>A0A151GJH0_DRECN</name>
<feature type="signal peptide" evidence="1">
    <location>
        <begin position="1"/>
        <end position="18"/>
    </location>
</feature>
<feature type="chain" id="PRO_5007580702" description="Infection structure specific protein" evidence="1">
    <location>
        <begin position="19"/>
        <end position="172"/>
    </location>
</feature>
<keyword evidence="3" id="KW-1185">Reference proteome</keyword>
<dbReference type="AlphaFoldDB" id="A0A151GJH0"/>
<dbReference type="GeneID" id="63716900"/>
<sequence length="172" mass="16713">MNYNVLLLLAALSSSAVAQTTASSGRSSLFSACSEAAKAVSTAFAAFPTPTGAVMSYLEAAEKTAADPCSWIASAPTSLSAEVGSFSSQLSSLIAGNSAAFQQAISCAALIGSAATAPLATVTPYLHITDCAKPMATEQKKAVVSANAGPLPTGAAAAAVAGAALLGVAGLL</sequence>
<gene>
    <name evidence="2" type="ORF">DCS_04257</name>
</gene>
<dbReference type="EMBL" id="LAYC01000002">
    <property type="protein sequence ID" value="KYK57250.1"/>
    <property type="molecule type" value="Genomic_DNA"/>
</dbReference>
<dbReference type="RefSeq" id="XP_040656602.1">
    <property type="nucleotide sequence ID" value="XM_040801569.1"/>
</dbReference>
<dbReference type="InParanoid" id="A0A151GJH0"/>
<evidence type="ECO:0008006" key="4">
    <source>
        <dbReference type="Google" id="ProtNLM"/>
    </source>
</evidence>
<comment type="caution">
    <text evidence="2">The sequence shown here is derived from an EMBL/GenBank/DDBJ whole genome shotgun (WGS) entry which is preliminary data.</text>
</comment>
<reference evidence="2 3" key="1">
    <citation type="journal article" date="2016" name="Sci. Rep.">
        <title>Insights into Adaptations to a Near-Obligate Nematode Endoparasitic Lifestyle from the Finished Genome of Drechmeria coniospora.</title>
        <authorList>
            <person name="Zhang L."/>
            <person name="Zhou Z."/>
            <person name="Guo Q."/>
            <person name="Fokkens L."/>
            <person name="Miskei M."/>
            <person name="Pocsi I."/>
            <person name="Zhang W."/>
            <person name="Chen M."/>
            <person name="Wang L."/>
            <person name="Sun Y."/>
            <person name="Donzelli B.G."/>
            <person name="Gibson D.M."/>
            <person name="Nelson D.R."/>
            <person name="Luo J.G."/>
            <person name="Rep M."/>
            <person name="Liu H."/>
            <person name="Yang S."/>
            <person name="Wang J."/>
            <person name="Krasnoff S.B."/>
            <person name="Xu Y."/>
            <person name="Molnar I."/>
            <person name="Lin M."/>
        </authorList>
    </citation>
    <scope>NUCLEOTIDE SEQUENCE [LARGE SCALE GENOMIC DNA]</scope>
    <source>
        <strain evidence="2 3">ARSEF 6962</strain>
    </source>
</reference>
<evidence type="ECO:0000256" key="1">
    <source>
        <dbReference type="SAM" id="SignalP"/>
    </source>
</evidence>
<dbReference type="Proteomes" id="UP000076580">
    <property type="component" value="Chromosome 02"/>
</dbReference>